<feature type="region of interest" description="Disordered" evidence="1">
    <location>
        <begin position="49"/>
        <end position="72"/>
    </location>
</feature>
<keyword evidence="4" id="KW-1185">Reference proteome</keyword>
<organism evidence="3 4">
    <name type="scientific">Nakaseomyces bracarensis</name>
    <dbReference type="NCBI Taxonomy" id="273131"/>
    <lineage>
        <taxon>Eukaryota</taxon>
        <taxon>Fungi</taxon>
        <taxon>Dikarya</taxon>
        <taxon>Ascomycota</taxon>
        <taxon>Saccharomycotina</taxon>
        <taxon>Saccharomycetes</taxon>
        <taxon>Saccharomycetales</taxon>
        <taxon>Saccharomycetaceae</taxon>
        <taxon>Nakaseomyces</taxon>
    </lineage>
</organism>
<dbReference type="PROSITE" id="PS51732">
    <property type="entry name" value="ASN_GLN_ASE_3"/>
    <property type="match status" value="1"/>
</dbReference>
<feature type="chain" id="PRO_5045281058" evidence="2">
    <location>
        <begin position="18"/>
        <end position="371"/>
    </location>
</feature>
<accession>A0ABR4NUN4</accession>
<feature type="compositionally biased region" description="Low complexity" evidence="1">
    <location>
        <begin position="52"/>
        <end position="72"/>
    </location>
</feature>
<dbReference type="InterPro" id="IPR006034">
    <property type="entry name" value="Asparaginase/glutaminase-like"/>
</dbReference>
<evidence type="ECO:0000313" key="4">
    <source>
        <dbReference type="Proteomes" id="UP001623330"/>
    </source>
</evidence>
<gene>
    <name evidence="3" type="ORF">RNJ44_04354</name>
</gene>
<dbReference type="SMART" id="SM00870">
    <property type="entry name" value="Asparaginase"/>
    <property type="match status" value="1"/>
</dbReference>
<evidence type="ECO:0000313" key="3">
    <source>
        <dbReference type="EMBL" id="KAL3232438.1"/>
    </source>
</evidence>
<feature type="signal peptide" evidence="2">
    <location>
        <begin position="1"/>
        <end position="17"/>
    </location>
</feature>
<reference evidence="3 4" key="1">
    <citation type="submission" date="2024-05" db="EMBL/GenBank/DDBJ databases">
        <title>Long read based assembly of the Candida bracarensis genome reveals expanded adhesin content.</title>
        <authorList>
            <person name="Marcet-Houben M."/>
            <person name="Ksiezopolska E."/>
            <person name="Gabaldon T."/>
        </authorList>
    </citation>
    <scope>NUCLEOTIDE SEQUENCE [LARGE SCALE GENOMIC DNA]</scope>
    <source>
        <strain evidence="3 4">CBM6</strain>
    </source>
</reference>
<keyword evidence="2" id="KW-0732">Signal</keyword>
<proteinExistence type="predicted"/>
<dbReference type="InterPro" id="IPR036152">
    <property type="entry name" value="Asp/glu_Ase-like_sf"/>
</dbReference>
<dbReference type="Proteomes" id="UP001623330">
    <property type="component" value="Unassembled WGS sequence"/>
</dbReference>
<dbReference type="SUPFAM" id="SSF53774">
    <property type="entry name" value="Glutaminase/Asparaginase"/>
    <property type="match status" value="1"/>
</dbReference>
<sequence>MKFQTALTAMLAASAIASPIDGLFNDKKKKTTSTSTHGKQLPTALAALLGGNSNTTSTNSTVSNTTNSSMTNSTMSNMTNMTNSTTAEIPQLQVIYTGGRVPIMSNMSNATFHTNSTKLFNATNALNITELYSVAANINETLANNNTMGAVVVSNAKSLESLGFFSSIVLDSEKPIVISEVEELALCVANDTGAMGRGALVVTKNGIIYSGVFTPSSATSIGGIPVGVVDDAKKVNWYLAPSVPALVHNNGTIRTNYTNFTSTDVFNVPLVPIVYDGGYSSSLISSLASSVNGLVVVSSGSSNSTTSTIESAEIPIVYADESALFSPVSTKDVPENSISGGYLSPIKAQILLSIAAANGVTTDESLSAIFP</sequence>
<evidence type="ECO:0000256" key="1">
    <source>
        <dbReference type="SAM" id="MobiDB-lite"/>
    </source>
</evidence>
<dbReference type="EMBL" id="JBEVYD010000005">
    <property type="protein sequence ID" value="KAL3232438.1"/>
    <property type="molecule type" value="Genomic_DNA"/>
</dbReference>
<protein>
    <submittedName>
        <fullName evidence="3">Sporulation-specific wall maturation protein</fullName>
    </submittedName>
</protein>
<evidence type="ECO:0000256" key="2">
    <source>
        <dbReference type="SAM" id="SignalP"/>
    </source>
</evidence>
<comment type="caution">
    <text evidence="3">The sequence shown here is derived from an EMBL/GenBank/DDBJ whole genome shotgun (WGS) entry which is preliminary data.</text>
</comment>
<name>A0ABR4NUN4_9SACH</name>